<evidence type="ECO:0000256" key="1">
    <source>
        <dbReference type="SAM" id="MobiDB-lite"/>
    </source>
</evidence>
<accession>A0A448WWR8</accession>
<comment type="caution">
    <text evidence="2">The sequence shown here is derived from an EMBL/GenBank/DDBJ whole genome shotgun (WGS) entry which is preliminary data.</text>
</comment>
<name>A0A448WWR8_9PLAT</name>
<dbReference type="EMBL" id="CAAALY010054996">
    <property type="protein sequence ID" value="VEL22164.1"/>
    <property type="molecule type" value="Genomic_DNA"/>
</dbReference>
<sequence length="253" mass="28472">MPCSIVKNLAAVISSESIRLEPDNMGLAASADMSKETIQEFEEETDETKPVQKHHNQHHQQQPHHQHHLQLLLQRQKQQDEHSSPLSDGKFITMEQKSSYEPDIFRIDADSINRFKSNELSTIQLDLNKSSTQGKLSVLEQPHNTPVITPDSSYTPLVTTLICDPSTESVKQLELSPSCREKIHLHTKDHIPCEDCPSFDLALLARSEKSTTGQGRPDEKVFAKAVGFWKPAVEIPQTTFESQVSPMVTKIES</sequence>
<feature type="non-terminal residue" evidence="2">
    <location>
        <position position="253"/>
    </location>
</feature>
<gene>
    <name evidence="2" type="ORF">PXEA_LOCUS15604</name>
</gene>
<evidence type="ECO:0000313" key="3">
    <source>
        <dbReference type="Proteomes" id="UP000784294"/>
    </source>
</evidence>
<organism evidence="2 3">
    <name type="scientific">Protopolystoma xenopodis</name>
    <dbReference type="NCBI Taxonomy" id="117903"/>
    <lineage>
        <taxon>Eukaryota</taxon>
        <taxon>Metazoa</taxon>
        <taxon>Spiralia</taxon>
        <taxon>Lophotrochozoa</taxon>
        <taxon>Platyhelminthes</taxon>
        <taxon>Monogenea</taxon>
        <taxon>Polyopisthocotylea</taxon>
        <taxon>Polystomatidea</taxon>
        <taxon>Polystomatidae</taxon>
        <taxon>Protopolystoma</taxon>
    </lineage>
</organism>
<feature type="region of interest" description="Disordered" evidence="1">
    <location>
        <begin position="39"/>
        <end position="93"/>
    </location>
</feature>
<evidence type="ECO:0000313" key="2">
    <source>
        <dbReference type="EMBL" id="VEL22164.1"/>
    </source>
</evidence>
<dbReference type="Proteomes" id="UP000784294">
    <property type="component" value="Unassembled WGS sequence"/>
</dbReference>
<keyword evidence="3" id="KW-1185">Reference proteome</keyword>
<dbReference type="AlphaFoldDB" id="A0A448WWR8"/>
<reference evidence="2" key="1">
    <citation type="submission" date="2018-11" db="EMBL/GenBank/DDBJ databases">
        <authorList>
            <consortium name="Pathogen Informatics"/>
        </authorList>
    </citation>
    <scope>NUCLEOTIDE SEQUENCE</scope>
</reference>
<feature type="compositionally biased region" description="Basic residues" evidence="1">
    <location>
        <begin position="51"/>
        <end position="68"/>
    </location>
</feature>
<protein>
    <submittedName>
        <fullName evidence="2">Uncharacterized protein</fullName>
    </submittedName>
</protein>
<proteinExistence type="predicted"/>